<protein>
    <recommendedName>
        <fullName evidence="2">histidine kinase</fullName>
        <ecNumber evidence="2">2.7.13.3</ecNumber>
    </recommendedName>
</protein>
<dbReference type="AlphaFoldDB" id="D6GQ28"/>
<feature type="transmembrane region" description="Helical" evidence="10">
    <location>
        <begin position="158"/>
        <end position="178"/>
    </location>
</feature>
<keyword evidence="8" id="KW-0902">Two-component regulatory system</keyword>
<keyword evidence="3" id="KW-0597">Phosphoprotein</keyword>
<dbReference type="STRING" id="546269.HMPREF0389_00803"/>
<keyword evidence="4" id="KW-0808">Transferase</keyword>
<dbReference type="InterPro" id="IPR050482">
    <property type="entry name" value="Sensor_HK_TwoCompSys"/>
</dbReference>
<keyword evidence="14" id="KW-1185">Reference proteome</keyword>
<evidence type="ECO:0000256" key="7">
    <source>
        <dbReference type="ARBA" id="ARBA00022840"/>
    </source>
</evidence>
<keyword evidence="6 13" id="KW-0418">Kinase</keyword>
<dbReference type="Gene3D" id="3.30.565.10">
    <property type="entry name" value="Histidine kinase-like ATPase, C-terminal domain"/>
    <property type="match status" value="1"/>
</dbReference>
<dbReference type="InterPro" id="IPR011712">
    <property type="entry name" value="Sig_transdc_His_kin_sub3_dim/P"/>
</dbReference>
<feature type="transmembrane region" description="Helical" evidence="10">
    <location>
        <begin position="27"/>
        <end position="53"/>
    </location>
</feature>
<organism evidence="13 14">
    <name type="scientific">Filifactor alocis (strain ATCC 35896 / CCUG 47790 / D40 B5)</name>
    <name type="common">Fusobacterium alocis</name>
    <dbReference type="NCBI Taxonomy" id="546269"/>
    <lineage>
        <taxon>Bacteria</taxon>
        <taxon>Bacillati</taxon>
        <taxon>Bacillota</taxon>
        <taxon>Clostridia</taxon>
        <taxon>Peptostreptococcales</taxon>
        <taxon>Filifactoraceae</taxon>
        <taxon>Filifactor</taxon>
    </lineage>
</organism>
<dbReference type="InterPro" id="IPR036259">
    <property type="entry name" value="MFS_trans_sf"/>
</dbReference>
<evidence type="ECO:0000256" key="1">
    <source>
        <dbReference type="ARBA" id="ARBA00000085"/>
    </source>
</evidence>
<dbReference type="GO" id="GO:0046983">
    <property type="term" value="F:protein dimerization activity"/>
    <property type="evidence" value="ECO:0007669"/>
    <property type="project" value="InterPro"/>
</dbReference>
<gene>
    <name evidence="13" type="ordered locus">HMPREF0389_00803</name>
</gene>
<feature type="transmembrane region" description="Helical" evidence="10">
    <location>
        <begin position="129"/>
        <end position="146"/>
    </location>
</feature>
<keyword evidence="10" id="KW-1133">Transmembrane helix</keyword>
<evidence type="ECO:0000256" key="4">
    <source>
        <dbReference type="ARBA" id="ARBA00022679"/>
    </source>
</evidence>
<sequence length="552" mass="63850">MVKREMLGEFIQEKEVLSMAKKDWPEYINICIIYRIVTLFFSTVVYVAMSVFYEDKTGYKFVVIGMLASCILSSWIYKKIGTREPWLRIMFALEVFAYGIFTMVSGGFSSPYLWYQMNCVLLMITLEEHIGVTILASAWCFFTVVAGTGEGKITYQELNIALGIIVVIGGFYVFRFYIRQINEQKAELLALNEKLKGEKEKSESAFLKLTEVYETFNLFAMTNPENIIRELLQLLKRAIAPSGCMLVKLDDLFYPHEIEHIGLEEEVVEELLKKIKAEKLTFIKNCVDCEFYLYVEGSHYKARFIGDDISLRGLFIRHAEDIKQEKEEFYWNLIDIIFTNLDVHTQLERFIAMEEQNRIANEIHDTVIQKLFGVVCSLKVMENKVSSKGDNELKEYIVMLKRSIELVMTELRESIYGRRFKDSRHTFIGTMKLYMKEAETLCNTKIEMDIDANSDYMSLTQKIAIYRISCEAVNNAIRHGNATVVKIILKLFPKQIVLKVEDNGEGFIKTQEGLYEGNGLKNMKNIAALLKGRLVLDTQREMGMTVELVLPR</sequence>
<name>D6GQ28_FILAD</name>
<evidence type="ECO:0000313" key="14">
    <source>
        <dbReference type="Proteomes" id="UP000007468"/>
    </source>
</evidence>
<dbReference type="SUPFAM" id="SSF55874">
    <property type="entry name" value="ATPase domain of HSP90 chaperone/DNA topoisomerase II/histidine kinase"/>
    <property type="match status" value="1"/>
</dbReference>
<evidence type="ECO:0000256" key="10">
    <source>
        <dbReference type="SAM" id="Phobius"/>
    </source>
</evidence>
<dbReference type="InterPro" id="IPR036890">
    <property type="entry name" value="HATPase_C_sf"/>
</dbReference>
<feature type="coiled-coil region" evidence="9">
    <location>
        <begin position="178"/>
        <end position="205"/>
    </location>
</feature>
<keyword evidence="9" id="KW-0175">Coiled coil</keyword>
<evidence type="ECO:0000256" key="9">
    <source>
        <dbReference type="SAM" id="Coils"/>
    </source>
</evidence>
<dbReference type="Proteomes" id="UP000007468">
    <property type="component" value="Chromosome"/>
</dbReference>
<feature type="transmembrane region" description="Helical" evidence="10">
    <location>
        <begin position="59"/>
        <end position="77"/>
    </location>
</feature>
<proteinExistence type="predicted"/>
<dbReference type="InterPro" id="IPR003594">
    <property type="entry name" value="HATPase_dom"/>
</dbReference>
<evidence type="ECO:0000256" key="3">
    <source>
        <dbReference type="ARBA" id="ARBA00022553"/>
    </source>
</evidence>
<evidence type="ECO:0000256" key="8">
    <source>
        <dbReference type="ARBA" id="ARBA00023012"/>
    </source>
</evidence>
<evidence type="ECO:0000313" key="13">
    <source>
        <dbReference type="EMBL" id="EFE28881.1"/>
    </source>
</evidence>
<evidence type="ECO:0000256" key="2">
    <source>
        <dbReference type="ARBA" id="ARBA00012438"/>
    </source>
</evidence>
<dbReference type="PANTHER" id="PTHR24421">
    <property type="entry name" value="NITRATE/NITRITE SENSOR PROTEIN NARX-RELATED"/>
    <property type="match status" value="1"/>
</dbReference>
<dbReference type="GO" id="GO:0000155">
    <property type="term" value="F:phosphorelay sensor kinase activity"/>
    <property type="evidence" value="ECO:0007669"/>
    <property type="project" value="InterPro"/>
</dbReference>
<evidence type="ECO:0000256" key="6">
    <source>
        <dbReference type="ARBA" id="ARBA00022777"/>
    </source>
</evidence>
<dbReference type="PATRIC" id="fig|546269.5.peg.1296"/>
<dbReference type="CDD" id="cd16917">
    <property type="entry name" value="HATPase_UhpB-NarQ-NarX-like"/>
    <property type="match status" value="1"/>
</dbReference>
<keyword evidence="10" id="KW-0812">Transmembrane</keyword>
<dbReference type="EMBL" id="CP002390">
    <property type="protein sequence ID" value="EFE28881.1"/>
    <property type="molecule type" value="Genomic_DNA"/>
</dbReference>
<dbReference type="KEGG" id="faa:HMPREF0389_00803"/>
<reference evidence="14" key="1">
    <citation type="submission" date="2010-12" db="EMBL/GenBank/DDBJ databases">
        <title>The genome sequence of Filifactor alocis strain ATCC 35896.</title>
        <authorList>
            <consortium name="The Broad Institute Genome Sequencing Platform"/>
            <person name="Ward D."/>
            <person name="Earl A."/>
            <person name="Feldgarden M."/>
            <person name="Young S.K."/>
            <person name="Gargeya S."/>
            <person name="Zeng Q."/>
            <person name="Alvarado L."/>
            <person name="Berlin A."/>
            <person name="Bochicchio J."/>
            <person name="Chapman S.B."/>
            <person name="Chen Z."/>
            <person name="Freedman E."/>
            <person name="Gellesch M."/>
            <person name="Goldberg J."/>
            <person name="Griggs A."/>
            <person name="Gujja S."/>
            <person name="Heilman E."/>
            <person name="Heiman D."/>
            <person name="Howarth C."/>
            <person name="Mehta T."/>
            <person name="Neiman D."/>
            <person name="Pearson M."/>
            <person name="Roberts A."/>
            <person name="Saif S."/>
            <person name="Shea T."/>
            <person name="Shenoy N."/>
            <person name="Sisk P."/>
            <person name="Stolte C."/>
            <person name="Sykes S."/>
            <person name="White J."/>
            <person name="Yandava C."/>
            <person name="Izard J."/>
            <person name="Blanton J.M."/>
            <person name="Baranova O.V."/>
            <person name="Tanner A.C."/>
            <person name="Dewhirst F.E."/>
            <person name="Haas B."/>
            <person name="Nusbaum C."/>
            <person name="Birren B."/>
        </authorList>
    </citation>
    <scope>NUCLEOTIDE SEQUENCE [LARGE SCALE GENOMIC DNA]</scope>
    <source>
        <strain evidence="14">ATCC 35896 / D40 B5</strain>
    </source>
</reference>
<dbReference type="EC" id="2.7.13.3" evidence="2"/>
<keyword evidence="5" id="KW-0547">Nucleotide-binding</keyword>
<dbReference type="Pfam" id="PF02518">
    <property type="entry name" value="HATPase_c"/>
    <property type="match status" value="1"/>
</dbReference>
<evidence type="ECO:0000259" key="11">
    <source>
        <dbReference type="Pfam" id="PF02518"/>
    </source>
</evidence>
<keyword evidence="10" id="KW-0472">Membrane</keyword>
<keyword evidence="7" id="KW-0067">ATP-binding</keyword>
<accession>D6GQ28</accession>
<feature type="domain" description="Histidine kinase/HSP90-like ATPase" evidence="11">
    <location>
        <begin position="463"/>
        <end position="551"/>
    </location>
</feature>
<evidence type="ECO:0000256" key="5">
    <source>
        <dbReference type="ARBA" id="ARBA00022741"/>
    </source>
</evidence>
<dbReference type="GO" id="GO:0016020">
    <property type="term" value="C:membrane"/>
    <property type="evidence" value="ECO:0007669"/>
    <property type="project" value="InterPro"/>
</dbReference>
<evidence type="ECO:0000259" key="12">
    <source>
        <dbReference type="Pfam" id="PF07730"/>
    </source>
</evidence>
<dbReference type="PANTHER" id="PTHR24421:SF10">
    <property type="entry name" value="NITRATE_NITRITE SENSOR PROTEIN NARQ"/>
    <property type="match status" value="1"/>
</dbReference>
<comment type="catalytic activity">
    <reaction evidence="1">
        <text>ATP + protein L-histidine = ADP + protein N-phospho-L-histidine.</text>
        <dbReference type="EC" id="2.7.13.3"/>
    </reaction>
</comment>
<dbReference type="SUPFAM" id="SSF103473">
    <property type="entry name" value="MFS general substrate transporter"/>
    <property type="match status" value="1"/>
</dbReference>
<dbReference type="Pfam" id="PF07730">
    <property type="entry name" value="HisKA_3"/>
    <property type="match status" value="1"/>
</dbReference>
<dbReference type="Gene3D" id="1.20.5.1930">
    <property type="match status" value="1"/>
</dbReference>
<dbReference type="GO" id="GO:0005524">
    <property type="term" value="F:ATP binding"/>
    <property type="evidence" value="ECO:0007669"/>
    <property type="project" value="UniProtKB-KW"/>
</dbReference>
<dbReference type="eggNOG" id="COG4585">
    <property type="taxonomic scope" value="Bacteria"/>
</dbReference>
<feature type="domain" description="Signal transduction histidine kinase subgroup 3 dimerisation and phosphoacceptor" evidence="12">
    <location>
        <begin position="355"/>
        <end position="417"/>
    </location>
</feature>
<feature type="transmembrane region" description="Helical" evidence="10">
    <location>
        <begin position="89"/>
        <end position="109"/>
    </location>
</feature>